<dbReference type="GO" id="GO:0006526">
    <property type="term" value="P:L-arginine biosynthetic process"/>
    <property type="evidence" value="ECO:0007669"/>
    <property type="project" value="UniProtKB-UniRule"/>
</dbReference>
<dbReference type="AlphaFoldDB" id="A0A0B9AEN9"/>
<dbReference type="RefSeq" id="WP_039206766.1">
    <property type="nucleotide sequence ID" value="NZ_JTJZ01000012.1"/>
</dbReference>
<comment type="catalytic activity">
    <reaction evidence="8">
        <text>N(2)-acetyl-L-ornithine + L-glutamate = N-acetyl-L-glutamate + L-ornithine</text>
        <dbReference type="Rhea" id="RHEA:15349"/>
        <dbReference type="ChEBI" id="CHEBI:29985"/>
        <dbReference type="ChEBI" id="CHEBI:44337"/>
        <dbReference type="ChEBI" id="CHEBI:46911"/>
        <dbReference type="ChEBI" id="CHEBI:57805"/>
        <dbReference type="EC" id="2.3.1.35"/>
    </reaction>
</comment>
<comment type="pathway">
    <text evidence="8">Amino-acid biosynthesis; L-arginine biosynthesis; L-ornithine and N-acetyl-L-glutamate from L-glutamate and N(2)-acetyl-L-ornithine (cyclic): step 1/1.</text>
</comment>
<dbReference type="Gene3D" id="3.10.20.340">
    <property type="entry name" value="ArgJ beta chain, C-terminal domain"/>
    <property type="match status" value="1"/>
</dbReference>
<evidence type="ECO:0000256" key="7">
    <source>
        <dbReference type="ARBA" id="ARBA00023315"/>
    </source>
</evidence>
<dbReference type="InterPro" id="IPR002813">
    <property type="entry name" value="Arg_biosynth_ArgJ"/>
</dbReference>
<evidence type="ECO:0000256" key="3">
    <source>
        <dbReference type="ARBA" id="ARBA00011475"/>
    </source>
</evidence>
<protein>
    <recommendedName>
        <fullName evidence="8">Arginine biosynthesis bifunctional protein ArgJ</fullName>
    </recommendedName>
    <domain>
        <recommendedName>
            <fullName evidence="8">Glutamate N-acetyltransferase</fullName>
            <ecNumber evidence="8">2.3.1.35</ecNumber>
        </recommendedName>
        <alternativeName>
            <fullName evidence="8">Ornithine acetyltransferase</fullName>
            <shortName evidence="8">OATase</shortName>
        </alternativeName>
        <alternativeName>
            <fullName evidence="8">Ornithine transacetylase</fullName>
        </alternativeName>
    </domain>
    <domain>
        <recommendedName>
            <fullName evidence="8">Amino-acid acetyltransferase</fullName>
            <ecNumber evidence="8">2.3.1.1</ecNumber>
        </recommendedName>
        <alternativeName>
            <fullName evidence="8">N-acetylglutamate synthase</fullName>
            <shortName evidence="8">AGSase</shortName>
        </alternativeName>
    </domain>
    <component>
        <recommendedName>
            <fullName evidence="8">Arginine biosynthesis bifunctional protein ArgJ alpha chain</fullName>
        </recommendedName>
    </component>
    <component>
        <recommendedName>
            <fullName evidence="8">Arginine biosynthesis bifunctional protein ArgJ beta chain</fullName>
        </recommendedName>
    </component>
</protein>
<sequence length="392" mass="40355">MSVTAPLGFTAAGLTAGLKPSGTKDLSLVVNNGPDTAVAAVYTSNRCKANPVLWSQKASANGQARAVVLNSGGANCYTGVFGYETTMLTAQTTAELLTDSGTDTPADDILVCSTGLIGVGGQDFRDSIVNNLAPLVAAADTSVEAGQSAAEAIMTTDTVAKTASRTGSSGFTIGGMAKGAGMLAPGLATMLVVITTDAKLDQTVLDQALRASTSQSFDRLDTDGCMSTNDTVILMSSGAHDAAVDADEFTTLLRELCLDLMHQLHVDAEGAHHDIAITTRGAASETDAVEVSRSVARSALFKAAIFGEDPNWGRVVAQVGTTSADFDPTLIDVAINGVQVCTASGPDEDPANVTFERTVDVTIDLHAGDDTATVWTSDLTHDYVEENSAYSS</sequence>
<dbReference type="SUPFAM" id="SSF56266">
    <property type="entry name" value="DmpA/ArgJ-like"/>
    <property type="match status" value="1"/>
</dbReference>
<dbReference type="FunFam" id="3.10.20.340:FF:000003">
    <property type="entry name" value="Arginine biosynthesis bifunctional protein ArgJ"/>
    <property type="match status" value="1"/>
</dbReference>
<feature type="site" description="Cleavage; by autolysis" evidence="8">
    <location>
        <begin position="188"/>
        <end position="189"/>
    </location>
</feature>
<gene>
    <name evidence="8" type="primary">argJ</name>
    <name evidence="9" type="ORF">AE0388_0504</name>
</gene>
<dbReference type="NCBIfam" id="NF003802">
    <property type="entry name" value="PRK05388.1"/>
    <property type="match status" value="1"/>
</dbReference>
<dbReference type="CDD" id="cd02152">
    <property type="entry name" value="OAT"/>
    <property type="match status" value="1"/>
</dbReference>
<keyword evidence="8" id="KW-0055">Arginine biosynthesis</keyword>
<organism evidence="9 10">
    <name type="scientific">Brevibacterium linens</name>
    <dbReference type="NCBI Taxonomy" id="1703"/>
    <lineage>
        <taxon>Bacteria</taxon>
        <taxon>Bacillati</taxon>
        <taxon>Actinomycetota</taxon>
        <taxon>Actinomycetes</taxon>
        <taxon>Micrococcales</taxon>
        <taxon>Brevibacteriaceae</taxon>
        <taxon>Brevibacterium</taxon>
    </lineage>
</organism>
<evidence type="ECO:0000313" key="9">
    <source>
        <dbReference type="EMBL" id="KHS54043.1"/>
    </source>
</evidence>
<dbReference type="Proteomes" id="UP000031488">
    <property type="component" value="Unassembled WGS sequence"/>
</dbReference>
<comment type="caution">
    <text evidence="9">The sequence shown here is derived from an EMBL/GenBank/DDBJ whole genome shotgun (WGS) entry which is preliminary data.</text>
</comment>
<dbReference type="PATRIC" id="fig|1703.6.peg.387"/>
<dbReference type="OrthoDB" id="9804242at2"/>
<evidence type="ECO:0000256" key="1">
    <source>
        <dbReference type="ARBA" id="ARBA00004496"/>
    </source>
</evidence>
<evidence type="ECO:0000256" key="8">
    <source>
        <dbReference type="HAMAP-Rule" id="MF_01106"/>
    </source>
</evidence>
<dbReference type="InterPro" id="IPR016117">
    <property type="entry name" value="ArgJ-like_dom_sf"/>
</dbReference>
<keyword evidence="8" id="KW-0028">Amino-acid biosynthesis</keyword>
<dbReference type="InterPro" id="IPR042195">
    <property type="entry name" value="ArgJ_beta_C"/>
</dbReference>
<keyword evidence="7 8" id="KW-0012">Acyltransferase</keyword>
<comment type="subcellular location">
    <subcellularLocation>
        <location evidence="1 8">Cytoplasm</location>
    </subcellularLocation>
</comment>
<dbReference type="UniPathway" id="UPA00068">
    <property type="reaction ID" value="UER00106"/>
</dbReference>
<feature type="chain" id="PRO_5023519040" description="Arginine biosynthesis bifunctional protein ArgJ beta chain" evidence="8">
    <location>
        <begin position="189"/>
        <end position="392"/>
    </location>
</feature>
<dbReference type="EMBL" id="JTJZ01000012">
    <property type="protein sequence ID" value="KHS54043.1"/>
    <property type="molecule type" value="Genomic_DNA"/>
</dbReference>
<feature type="binding site" evidence="8">
    <location>
        <position position="269"/>
    </location>
    <ligand>
        <name>substrate</name>
    </ligand>
</feature>
<evidence type="ECO:0000256" key="4">
    <source>
        <dbReference type="ARBA" id="ARBA00022490"/>
    </source>
</evidence>
<proteinExistence type="inferred from homology"/>
<dbReference type="GO" id="GO:0004042">
    <property type="term" value="F:L-glutamate N-acetyltransferase activity"/>
    <property type="evidence" value="ECO:0007669"/>
    <property type="project" value="UniProtKB-UniRule"/>
</dbReference>
<keyword evidence="6 8" id="KW-0068">Autocatalytic cleavage</keyword>
<dbReference type="PANTHER" id="PTHR23100">
    <property type="entry name" value="ARGININE BIOSYNTHESIS BIFUNCTIONAL PROTEIN ARGJ"/>
    <property type="match status" value="1"/>
</dbReference>
<keyword evidence="5 8" id="KW-0808">Transferase</keyword>
<dbReference type="Gene3D" id="3.30.2330.10">
    <property type="entry name" value="arginine biosynthesis bifunctional protein suprefamily"/>
    <property type="match status" value="1"/>
</dbReference>
<feature type="binding site" evidence="8">
    <location>
        <position position="155"/>
    </location>
    <ligand>
        <name>substrate</name>
    </ligand>
</feature>
<feature type="binding site" evidence="8">
    <location>
        <position position="189"/>
    </location>
    <ligand>
        <name>substrate</name>
    </ligand>
</feature>
<feature type="binding site" evidence="8">
    <location>
        <position position="392"/>
    </location>
    <ligand>
        <name>substrate</name>
    </ligand>
</feature>
<dbReference type="Pfam" id="PF01960">
    <property type="entry name" value="ArgJ"/>
    <property type="match status" value="1"/>
</dbReference>
<feature type="active site" description="Nucleophile" evidence="8">
    <location>
        <position position="189"/>
    </location>
</feature>
<dbReference type="STRING" id="1703.BLSMQ_2423"/>
<dbReference type="PANTHER" id="PTHR23100:SF0">
    <property type="entry name" value="ARGININE BIOSYNTHESIS BIFUNCTIONAL PROTEIN ARGJ, MITOCHONDRIAL"/>
    <property type="match status" value="1"/>
</dbReference>
<dbReference type="HAMAP" id="MF_01106">
    <property type="entry name" value="ArgJ"/>
    <property type="match status" value="1"/>
</dbReference>
<feature type="chain" id="PRO_5023519039" description="Arginine biosynthesis bifunctional protein ArgJ alpha chain" evidence="8">
    <location>
        <begin position="1"/>
        <end position="188"/>
    </location>
</feature>
<dbReference type="GO" id="GO:0004358">
    <property type="term" value="F:L-glutamate N-acetyltransferase activity, acting on acetyl-L-ornithine as donor"/>
    <property type="evidence" value="ECO:0007669"/>
    <property type="project" value="UniProtKB-UniRule"/>
</dbReference>
<comment type="function">
    <text evidence="8">Catalyzes two activities which are involved in the cyclic version of arginine biosynthesis: the synthesis of N-acetylglutamate from glutamate and acetyl-CoA as the acetyl donor, and of ornithine by transacetylation between N(2)-acetylornithine and glutamate.</text>
</comment>
<dbReference type="NCBIfam" id="TIGR00120">
    <property type="entry name" value="ArgJ"/>
    <property type="match status" value="1"/>
</dbReference>
<evidence type="ECO:0000313" key="10">
    <source>
        <dbReference type="Proteomes" id="UP000031488"/>
    </source>
</evidence>
<feature type="site" description="Involved in the stabilization of negative charge on the oxyanion by the formation of the oxyanion hole" evidence="8">
    <location>
        <position position="115"/>
    </location>
</feature>
<dbReference type="EC" id="2.3.1.1" evidence="8"/>
<dbReference type="GO" id="GO:0006592">
    <property type="term" value="P:ornithine biosynthetic process"/>
    <property type="evidence" value="ECO:0007669"/>
    <property type="project" value="TreeGrafter"/>
</dbReference>
<keyword evidence="4 8" id="KW-0963">Cytoplasm</keyword>
<name>A0A0B9AEN9_BRELN</name>
<keyword evidence="8" id="KW-0511">Multifunctional enzyme</keyword>
<comment type="similarity">
    <text evidence="2 8">Belongs to the ArgJ family.</text>
</comment>
<dbReference type="Gene3D" id="3.60.70.12">
    <property type="entry name" value="L-amino peptidase D-ALA esterase/amidase"/>
    <property type="match status" value="1"/>
</dbReference>
<accession>A0A0B9AEN9</accession>
<dbReference type="GO" id="GO:0005737">
    <property type="term" value="C:cytoplasm"/>
    <property type="evidence" value="ECO:0007669"/>
    <property type="project" value="UniProtKB-SubCell"/>
</dbReference>
<keyword evidence="10" id="KW-1185">Reference proteome</keyword>
<reference evidence="9 10" key="1">
    <citation type="submission" date="2014-11" db="EMBL/GenBank/DDBJ databases">
        <title>Draft Genome Sequence of Brevibacterium linens AE038-8.</title>
        <authorList>
            <person name="Maizel D."/>
            <person name="Utturkar S.M."/>
            <person name="Brown S.D."/>
            <person name="Ferrero M."/>
            <person name="Rosen B.P."/>
        </authorList>
    </citation>
    <scope>NUCLEOTIDE SEQUENCE [LARGE SCALE GENOMIC DNA]</scope>
    <source>
        <strain evidence="9 10">AE038-8</strain>
    </source>
</reference>
<comment type="catalytic activity">
    <reaction evidence="8">
        <text>L-glutamate + acetyl-CoA = N-acetyl-L-glutamate + CoA + H(+)</text>
        <dbReference type="Rhea" id="RHEA:24292"/>
        <dbReference type="ChEBI" id="CHEBI:15378"/>
        <dbReference type="ChEBI" id="CHEBI:29985"/>
        <dbReference type="ChEBI" id="CHEBI:44337"/>
        <dbReference type="ChEBI" id="CHEBI:57287"/>
        <dbReference type="ChEBI" id="CHEBI:57288"/>
        <dbReference type="EC" id="2.3.1.1"/>
    </reaction>
</comment>
<evidence type="ECO:0000256" key="2">
    <source>
        <dbReference type="ARBA" id="ARBA00006774"/>
    </source>
</evidence>
<comment type="pathway">
    <text evidence="8">Amino-acid biosynthesis; L-arginine biosynthesis; N(2)-acetyl-L-ornithine from L-glutamate: step 1/4.</text>
</comment>
<evidence type="ECO:0000256" key="6">
    <source>
        <dbReference type="ARBA" id="ARBA00022813"/>
    </source>
</evidence>
<comment type="subunit">
    <text evidence="3 8">Heterotetramer of two alpha and two beta chains.</text>
</comment>
<feature type="binding site" evidence="8">
    <location>
        <position position="178"/>
    </location>
    <ligand>
        <name>substrate</name>
    </ligand>
</feature>
<evidence type="ECO:0000256" key="5">
    <source>
        <dbReference type="ARBA" id="ARBA00022679"/>
    </source>
</evidence>
<dbReference type="EC" id="2.3.1.35" evidence="8"/>
<feature type="site" description="Involved in the stabilization of negative charge on the oxyanion by the formation of the oxyanion hole" evidence="8">
    <location>
        <position position="114"/>
    </location>
</feature>
<feature type="binding site" evidence="8">
    <location>
        <position position="387"/>
    </location>
    <ligand>
        <name>substrate</name>
    </ligand>
</feature>